<keyword evidence="1 3" id="KW-0456">Lyase</keyword>
<dbReference type="GO" id="GO:0071555">
    <property type="term" value="P:cell wall organization"/>
    <property type="evidence" value="ECO:0007669"/>
    <property type="project" value="UniProtKB-KW"/>
</dbReference>
<dbReference type="SUPFAM" id="SSF50685">
    <property type="entry name" value="Barwin-like endoglucanases"/>
    <property type="match status" value="1"/>
</dbReference>
<dbReference type="InterPro" id="IPR036908">
    <property type="entry name" value="RlpA-like_sf"/>
</dbReference>
<dbReference type="PANTHER" id="PTHR34183">
    <property type="entry name" value="ENDOLYTIC PEPTIDOGLYCAN TRANSGLYCOSYLASE RLPA"/>
    <property type="match status" value="1"/>
</dbReference>
<comment type="function">
    <text evidence="3">Lytic transglycosylase with a strong preference for naked glycan strands that lack stem peptides.</text>
</comment>
<dbReference type="HAMAP" id="MF_02071">
    <property type="entry name" value="RlpA"/>
    <property type="match status" value="1"/>
</dbReference>
<dbReference type="InterPro" id="IPR036779">
    <property type="entry name" value="LysM_dom_sf"/>
</dbReference>
<evidence type="ECO:0000313" key="6">
    <source>
        <dbReference type="EMBL" id="HGF35237.1"/>
    </source>
</evidence>
<feature type="domain" description="LysM" evidence="5">
    <location>
        <begin position="51"/>
        <end position="96"/>
    </location>
</feature>
<dbReference type="EC" id="4.2.2.-" evidence="3"/>
<dbReference type="CDD" id="cd22268">
    <property type="entry name" value="DPBB_RlpA-like"/>
    <property type="match status" value="1"/>
</dbReference>
<reference evidence="6" key="1">
    <citation type="journal article" date="2020" name="mSystems">
        <title>Genome- and Community-Level Interaction Insights into Carbon Utilization and Element Cycling Functions of Hydrothermarchaeota in Hydrothermal Sediment.</title>
        <authorList>
            <person name="Zhou Z."/>
            <person name="Liu Y."/>
            <person name="Xu W."/>
            <person name="Pan J."/>
            <person name="Luo Z.H."/>
            <person name="Li M."/>
        </authorList>
    </citation>
    <scope>NUCLEOTIDE SEQUENCE [LARGE SCALE GENOMIC DNA]</scope>
    <source>
        <strain evidence="6">SpSt-897</strain>
    </source>
</reference>
<evidence type="ECO:0000259" key="5">
    <source>
        <dbReference type="PROSITE" id="PS51782"/>
    </source>
</evidence>
<evidence type="ECO:0000256" key="2">
    <source>
        <dbReference type="ARBA" id="ARBA00023316"/>
    </source>
</evidence>
<dbReference type="Gene3D" id="3.10.350.10">
    <property type="entry name" value="LysM domain"/>
    <property type="match status" value="1"/>
</dbReference>
<dbReference type="SMART" id="SM00257">
    <property type="entry name" value="LysM"/>
    <property type="match status" value="1"/>
</dbReference>
<dbReference type="CDD" id="cd00118">
    <property type="entry name" value="LysM"/>
    <property type="match status" value="1"/>
</dbReference>
<comment type="caution">
    <text evidence="6">The sequence shown here is derived from an EMBL/GenBank/DDBJ whole genome shotgun (WGS) entry which is preliminary data.</text>
</comment>
<evidence type="ECO:0000256" key="3">
    <source>
        <dbReference type="HAMAP-Rule" id="MF_02071"/>
    </source>
</evidence>
<organism evidence="6">
    <name type="scientific">Desulfobacca acetoxidans</name>
    <dbReference type="NCBI Taxonomy" id="60893"/>
    <lineage>
        <taxon>Bacteria</taxon>
        <taxon>Pseudomonadati</taxon>
        <taxon>Thermodesulfobacteriota</taxon>
        <taxon>Desulfobaccia</taxon>
        <taxon>Desulfobaccales</taxon>
        <taxon>Desulfobaccaceae</taxon>
        <taxon>Desulfobacca</taxon>
    </lineage>
</organism>
<name>A0A7C3UZH5_9BACT</name>
<sequence length="229" mass="23655">MIALIPGTTTALASIQPKPAASASQEGFSRLLNDVAQSLPSAAPPATTAPPRYTVQPGDNLTAIAKKFGYNDPRALARTNQLKNPDNLQVGQVLMLPEDTAGGACQGVTPLAKATAKPSAGRFQATRAVGHSGSGGKLVAVSWYGSQHHGRIMANGQPFNMYADTAAHKSLPLGTRLILTNPKNGASVKVQVTDRGPYAAGRSLDLSYSAARKLGVVEGGVAKVWMDGG</sequence>
<dbReference type="GO" id="GO:0008932">
    <property type="term" value="F:lytic endotransglycosylase activity"/>
    <property type="evidence" value="ECO:0007669"/>
    <property type="project" value="UniProtKB-UniRule"/>
</dbReference>
<dbReference type="PROSITE" id="PS51782">
    <property type="entry name" value="LYSM"/>
    <property type="match status" value="1"/>
</dbReference>
<gene>
    <name evidence="3" type="primary">rlpA</name>
    <name evidence="6" type="ORF">ENW96_12805</name>
</gene>
<dbReference type="InterPro" id="IPR012997">
    <property type="entry name" value="RplA"/>
</dbReference>
<dbReference type="GO" id="GO:0000270">
    <property type="term" value="P:peptidoglycan metabolic process"/>
    <property type="evidence" value="ECO:0007669"/>
    <property type="project" value="UniProtKB-UniRule"/>
</dbReference>
<dbReference type="Gene3D" id="2.40.40.10">
    <property type="entry name" value="RlpA-like domain"/>
    <property type="match status" value="1"/>
</dbReference>
<dbReference type="InterPro" id="IPR009009">
    <property type="entry name" value="RlpA-like_DPBB"/>
</dbReference>
<proteinExistence type="inferred from homology"/>
<keyword evidence="2 3" id="KW-0961">Cell wall biogenesis/degradation</keyword>
<dbReference type="InterPro" id="IPR018392">
    <property type="entry name" value="LysM"/>
</dbReference>
<dbReference type="EMBL" id="DTMF01000309">
    <property type="protein sequence ID" value="HGF35237.1"/>
    <property type="molecule type" value="Genomic_DNA"/>
</dbReference>
<dbReference type="Pfam" id="PF03330">
    <property type="entry name" value="DPBB_1"/>
    <property type="match status" value="1"/>
</dbReference>
<evidence type="ECO:0000256" key="4">
    <source>
        <dbReference type="RuleBase" id="RU003495"/>
    </source>
</evidence>
<dbReference type="InterPro" id="IPR034718">
    <property type="entry name" value="RlpA"/>
</dbReference>
<dbReference type="PANTHER" id="PTHR34183:SF1">
    <property type="entry name" value="ENDOLYTIC PEPTIDOGLYCAN TRANSGLYCOSYLASE RLPA"/>
    <property type="match status" value="1"/>
</dbReference>
<dbReference type="AlphaFoldDB" id="A0A7C3UZH5"/>
<protein>
    <recommendedName>
        <fullName evidence="3">Probable endolytic peptidoglycan transglycosylase RlpA</fullName>
        <ecNumber evidence="3">4.2.2.-</ecNumber>
    </recommendedName>
</protein>
<evidence type="ECO:0000256" key="1">
    <source>
        <dbReference type="ARBA" id="ARBA00023239"/>
    </source>
</evidence>
<dbReference type="NCBIfam" id="TIGR00413">
    <property type="entry name" value="rlpA"/>
    <property type="match status" value="1"/>
</dbReference>
<dbReference type="SUPFAM" id="SSF54106">
    <property type="entry name" value="LysM domain"/>
    <property type="match status" value="1"/>
</dbReference>
<comment type="similarity">
    <text evidence="3 4">Belongs to the RlpA family.</text>
</comment>
<accession>A0A7C3UZH5</accession>
<dbReference type="Pfam" id="PF01476">
    <property type="entry name" value="LysM"/>
    <property type="match status" value="1"/>
</dbReference>